<gene>
    <name evidence="1" type="ORF">EHQ81_17610</name>
    <name evidence="2" type="ORF">EHQ82_08995</name>
</gene>
<keyword evidence="4" id="KW-1185">Reference proteome</keyword>
<protein>
    <recommendedName>
        <fullName evidence="5">Lipoprotein</fullName>
    </recommendedName>
</protein>
<dbReference type="RefSeq" id="WP_135627122.1">
    <property type="nucleotide sequence ID" value="NZ_RQGU01000090.1"/>
</dbReference>
<dbReference type="EMBL" id="RQGU01000090">
    <property type="protein sequence ID" value="TGM21135.1"/>
    <property type="molecule type" value="Genomic_DNA"/>
</dbReference>
<dbReference type="AlphaFoldDB" id="A0A5F2C1P9"/>
<dbReference type="EMBL" id="RQGV01000019">
    <property type="protein sequence ID" value="TGM11486.1"/>
    <property type="molecule type" value="Genomic_DNA"/>
</dbReference>
<proteinExistence type="predicted"/>
<evidence type="ECO:0000313" key="3">
    <source>
        <dbReference type="Proteomes" id="UP000297832"/>
    </source>
</evidence>
<dbReference type="Proteomes" id="UP000298057">
    <property type="component" value="Unassembled WGS sequence"/>
</dbReference>
<name>A0A5F2C1P9_9LEPT</name>
<dbReference type="Proteomes" id="UP000297832">
    <property type="component" value="Unassembled WGS sequence"/>
</dbReference>
<evidence type="ECO:0000313" key="4">
    <source>
        <dbReference type="Proteomes" id="UP000298057"/>
    </source>
</evidence>
<evidence type="ECO:0000313" key="1">
    <source>
        <dbReference type="EMBL" id="TGM11486.1"/>
    </source>
</evidence>
<comment type="caution">
    <text evidence="1">The sequence shown here is derived from an EMBL/GenBank/DDBJ whole genome shotgun (WGS) entry which is preliminary data.</text>
</comment>
<sequence>MISKNKNLLLLKLALGICFCILIGCMASQYQTREYELVCYDSYYECNRINSSSGTGRYYRSSGGYYPYRNYQNNYSSPTRSGHNPLYIPAGRFHNVGRPSKWKL</sequence>
<dbReference type="PROSITE" id="PS51257">
    <property type="entry name" value="PROKAR_LIPOPROTEIN"/>
    <property type="match status" value="1"/>
</dbReference>
<reference evidence="1 3" key="2">
    <citation type="journal article" date="2019" name="PLoS Negl. Trop. Dis.">
        <title>Revisiting the worldwide diversity of Leptospira species in the environment.</title>
        <authorList>
            <person name="Vincent A.T."/>
            <person name="Schiettekatte O."/>
            <person name="Bourhy P."/>
            <person name="Veyrier F.J."/>
            <person name="Picardeau M."/>
        </authorList>
    </citation>
    <scope>NUCLEOTIDE SEQUENCE [LARGE SCALE GENOMIC DNA]</scope>
    <source>
        <strain evidence="1 3">201702405</strain>
        <strain evidence="2">201702406</strain>
    </source>
</reference>
<organism evidence="1 3">
    <name type="scientific">Leptospira selangorensis</name>
    <dbReference type="NCBI Taxonomy" id="2484982"/>
    <lineage>
        <taxon>Bacteria</taxon>
        <taxon>Pseudomonadati</taxon>
        <taxon>Spirochaetota</taxon>
        <taxon>Spirochaetia</taxon>
        <taxon>Leptospirales</taxon>
        <taxon>Leptospiraceae</taxon>
        <taxon>Leptospira</taxon>
    </lineage>
</organism>
<evidence type="ECO:0000313" key="2">
    <source>
        <dbReference type="EMBL" id="TGM21135.1"/>
    </source>
</evidence>
<reference evidence="2" key="1">
    <citation type="submission" date="2018-10" db="EMBL/GenBank/DDBJ databases">
        <authorList>
            <person name="Vincent A.T."/>
            <person name="Schiettekatte O."/>
            <person name="Bourhy P."/>
            <person name="Veyrier F.J."/>
            <person name="Picardeau M."/>
        </authorList>
    </citation>
    <scope>NUCLEOTIDE SEQUENCE</scope>
    <source>
        <strain evidence="2">201702406</strain>
    </source>
</reference>
<evidence type="ECO:0008006" key="5">
    <source>
        <dbReference type="Google" id="ProtNLM"/>
    </source>
</evidence>
<accession>A0A5F2C1P9</accession>